<feature type="transmembrane region" description="Helical" evidence="6">
    <location>
        <begin position="297"/>
        <end position="314"/>
    </location>
</feature>
<gene>
    <name evidence="7" type="ORF">MNR06_09350</name>
</gene>
<dbReference type="Pfam" id="PF01040">
    <property type="entry name" value="UbiA"/>
    <property type="match status" value="1"/>
</dbReference>
<dbReference type="RefSeq" id="WP_243535343.1">
    <property type="nucleotide sequence ID" value="NZ_CP093442.1"/>
</dbReference>
<evidence type="ECO:0000256" key="5">
    <source>
        <dbReference type="ARBA" id="ARBA00023136"/>
    </source>
</evidence>
<dbReference type="Proteomes" id="UP000830116">
    <property type="component" value="Chromosome"/>
</dbReference>
<feature type="transmembrane region" description="Helical" evidence="6">
    <location>
        <begin position="227"/>
        <end position="244"/>
    </location>
</feature>
<evidence type="ECO:0000256" key="1">
    <source>
        <dbReference type="ARBA" id="ARBA00004141"/>
    </source>
</evidence>
<evidence type="ECO:0000256" key="3">
    <source>
        <dbReference type="ARBA" id="ARBA00022692"/>
    </source>
</evidence>
<evidence type="ECO:0000313" key="8">
    <source>
        <dbReference type="Proteomes" id="UP000830116"/>
    </source>
</evidence>
<evidence type="ECO:0000256" key="2">
    <source>
        <dbReference type="ARBA" id="ARBA00022679"/>
    </source>
</evidence>
<keyword evidence="4 6" id="KW-1133">Transmembrane helix</keyword>
<dbReference type="CDD" id="cd13962">
    <property type="entry name" value="PT_UbiA_UBIAD1"/>
    <property type="match status" value="1"/>
</dbReference>
<dbReference type="PANTHER" id="PTHR13929:SF0">
    <property type="entry name" value="UBIA PRENYLTRANSFERASE DOMAIN-CONTAINING PROTEIN 1"/>
    <property type="match status" value="1"/>
</dbReference>
<accession>A0ABY4C4K8</accession>
<keyword evidence="2" id="KW-0808">Transferase</keyword>
<keyword evidence="8" id="KW-1185">Reference proteome</keyword>
<dbReference type="EMBL" id="CP093442">
    <property type="protein sequence ID" value="UOE99902.1"/>
    <property type="molecule type" value="Genomic_DNA"/>
</dbReference>
<comment type="subcellular location">
    <subcellularLocation>
        <location evidence="1">Membrane</location>
        <topology evidence="1">Multi-pass membrane protein</topology>
    </subcellularLocation>
</comment>
<feature type="transmembrane region" description="Helical" evidence="6">
    <location>
        <begin position="335"/>
        <end position="354"/>
    </location>
</feature>
<proteinExistence type="predicted"/>
<feature type="transmembrane region" description="Helical" evidence="6">
    <location>
        <begin position="162"/>
        <end position="185"/>
    </location>
</feature>
<keyword evidence="5 6" id="KW-0472">Membrane</keyword>
<dbReference type="InterPro" id="IPR026046">
    <property type="entry name" value="UBIAD1"/>
</dbReference>
<evidence type="ECO:0000313" key="7">
    <source>
        <dbReference type="EMBL" id="UOE99902.1"/>
    </source>
</evidence>
<dbReference type="PANTHER" id="PTHR13929">
    <property type="entry name" value="1,4-DIHYDROXY-2-NAPHTHOATE OCTAPRENYLTRANSFERASE"/>
    <property type="match status" value="1"/>
</dbReference>
<feature type="transmembrane region" description="Helical" evidence="6">
    <location>
        <begin position="66"/>
        <end position="83"/>
    </location>
</feature>
<name>A0ABY4C4K8_9BACT</name>
<protein>
    <submittedName>
        <fullName evidence="7">Prenyltransferase</fullName>
    </submittedName>
</protein>
<keyword evidence="3 6" id="KW-0812">Transmembrane</keyword>
<organism evidence="7 8">
    <name type="scientific">Bdellovibrio reynosensis</name>
    <dbReference type="NCBI Taxonomy" id="2835041"/>
    <lineage>
        <taxon>Bacteria</taxon>
        <taxon>Pseudomonadati</taxon>
        <taxon>Bdellovibrionota</taxon>
        <taxon>Bdellovibrionia</taxon>
        <taxon>Bdellovibrionales</taxon>
        <taxon>Pseudobdellovibrionaceae</taxon>
        <taxon>Bdellovibrio</taxon>
    </lineage>
</organism>
<evidence type="ECO:0000256" key="4">
    <source>
        <dbReference type="ARBA" id="ARBA00022989"/>
    </source>
</evidence>
<feature type="transmembrane region" description="Helical" evidence="6">
    <location>
        <begin position="95"/>
        <end position="113"/>
    </location>
</feature>
<feature type="transmembrane region" description="Helical" evidence="6">
    <location>
        <begin position="273"/>
        <end position="291"/>
    </location>
</feature>
<reference evidence="7" key="1">
    <citation type="submission" date="2022-03" db="EMBL/GenBank/DDBJ databases">
        <title>Genome Identification and Characterization of new species Bdellovibrio reynosense LBG001 sp. nov. from a Mexico soil sample.</title>
        <authorList>
            <person name="Camilli A."/>
            <person name="Ajao Y."/>
            <person name="Guo X."/>
        </authorList>
    </citation>
    <scope>NUCLEOTIDE SEQUENCE</scope>
    <source>
        <strain evidence="7">LBG001</strain>
    </source>
</reference>
<evidence type="ECO:0000256" key="6">
    <source>
        <dbReference type="SAM" id="Phobius"/>
    </source>
</evidence>
<sequence length="355" mass="39776">MSDLVTLSKNSPEFESYLLGTFAKDKRALPVKTLNANSASETVTFRVVPVTSIERPNLMTLVTQTFKVRSFLLVLLPLFLVLTKNIADQTFLEPITASIATIGVLLAFVAVNLRNDYMDHMKGVDRVLIESGSRAIQKGWVTAAQVKSQSSLLLTLAVASSLPIVFAFPSVAMLIASGLFAGLWAQFKKADSFKYQIGGELVLFLLLGPLLTVGYQLAMGAPYDQESFWLGCVWGWLVLFIVHLRNFVNLMPSAQAGFTNTVTWLGFDKARRLIAVWWLLFILFNFVYHALFAGFYWGFYLSLVLLFVSINFIMKLKALSSPVGSDLKAVFRSGYYLFLIAIGLWIFECLWYLYL</sequence>
<dbReference type="InterPro" id="IPR000537">
    <property type="entry name" value="UbiA_prenyltransferase"/>
</dbReference>
<feature type="transmembrane region" description="Helical" evidence="6">
    <location>
        <begin position="197"/>
        <end position="215"/>
    </location>
</feature>